<dbReference type="RefSeq" id="WP_167222030.1">
    <property type="nucleotide sequence ID" value="NZ_VUYU01000002.1"/>
</dbReference>
<evidence type="ECO:0000313" key="1">
    <source>
        <dbReference type="EMBL" id="NHZ32878.1"/>
    </source>
</evidence>
<accession>A0ABX0LDD9</accession>
<sequence>MNEEKDMPEQDAKMRGILETLLTNDQDITARAVARLHPSIKAASSITRSESRAALLADFQKRQHEYRAWRGRIGKQSAADTATALAKKDQRIAELESYVQILTTSHVALLRAVGAMGGFSRWAQFFEKYQDVRRKLSDLGAIPESVAQMQDALTTKSSPKNTRK</sequence>
<name>A0ABX0LDD9_9BURK</name>
<comment type="caution">
    <text evidence="1">The sequence shown here is derived from an EMBL/GenBank/DDBJ whole genome shotgun (WGS) entry which is preliminary data.</text>
</comment>
<evidence type="ECO:0000313" key="2">
    <source>
        <dbReference type="Proteomes" id="UP000785613"/>
    </source>
</evidence>
<dbReference type="Proteomes" id="UP000785613">
    <property type="component" value="Unassembled WGS sequence"/>
</dbReference>
<gene>
    <name evidence="1" type="ORF">F0185_04640</name>
</gene>
<proteinExistence type="predicted"/>
<protein>
    <submittedName>
        <fullName evidence="1">Uncharacterized protein</fullName>
    </submittedName>
</protein>
<dbReference type="EMBL" id="VUYU01000002">
    <property type="protein sequence ID" value="NHZ32878.1"/>
    <property type="molecule type" value="Genomic_DNA"/>
</dbReference>
<organism evidence="1 2">
    <name type="scientific">Massilia rubra</name>
    <dbReference type="NCBI Taxonomy" id="2607910"/>
    <lineage>
        <taxon>Bacteria</taxon>
        <taxon>Pseudomonadati</taxon>
        <taxon>Pseudomonadota</taxon>
        <taxon>Betaproteobacteria</taxon>
        <taxon>Burkholderiales</taxon>
        <taxon>Oxalobacteraceae</taxon>
        <taxon>Telluria group</taxon>
        <taxon>Massilia</taxon>
    </lineage>
</organism>
<reference evidence="1 2" key="1">
    <citation type="submission" date="2019-09" db="EMBL/GenBank/DDBJ databases">
        <title>Taxonomy of Antarctic Massilia spp.: description of Massilia rubra sp. nov., Massilia aquatica sp. nov., Massilia mucilaginosa sp. nov., Massilia frigida sp. nov. isolated from streams, lakes and regoliths.</title>
        <authorList>
            <person name="Holochova P."/>
            <person name="Sedlacek I."/>
            <person name="Kralova S."/>
            <person name="Maslanova I."/>
            <person name="Busse H.-J."/>
            <person name="Stankova E."/>
            <person name="Vrbovska V."/>
            <person name="Kovarovic V."/>
            <person name="Bartak M."/>
            <person name="Svec P."/>
            <person name="Pantucek R."/>
        </authorList>
    </citation>
    <scope>NUCLEOTIDE SEQUENCE [LARGE SCALE GENOMIC DNA]</scope>
    <source>
        <strain evidence="1 2">CCM 8692</strain>
    </source>
</reference>
<keyword evidence="2" id="KW-1185">Reference proteome</keyword>